<organism evidence="1 2">
    <name type="scientific">Paractinoplanes toevensis</name>
    <dbReference type="NCBI Taxonomy" id="571911"/>
    <lineage>
        <taxon>Bacteria</taxon>
        <taxon>Bacillati</taxon>
        <taxon>Actinomycetota</taxon>
        <taxon>Actinomycetes</taxon>
        <taxon>Micromonosporales</taxon>
        <taxon>Micromonosporaceae</taxon>
        <taxon>Paractinoplanes</taxon>
    </lineage>
</organism>
<accession>A0A919T6S4</accession>
<evidence type="ECO:0000313" key="1">
    <source>
        <dbReference type="EMBL" id="GIM88784.1"/>
    </source>
</evidence>
<reference evidence="1 2" key="1">
    <citation type="submission" date="2021-03" db="EMBL/GenBank/DDBJ databases">
        <title>Whole genome shotgun sequence of Actinoplanes toevensis NBRC 105298.</title>
        <authorList>
            <person name="Komaki H."/>
            <person name="Tamura T."/>
        </authorList>
    </citation>
    <scope>NUCLEOTIDE SEQUENCE [LARGE SCALE GENOMIC DNA]</scope>
    <source>
        <strain evidence="1 2">NBRC 105298</strain>
    </source>
</reference>
<proteinExistence type="predicted"/>
<evidence type="ECO:0000313" key="2">
    <source>
        <dbReference type="Proteomes" id="UP000677082"/>
    </source>
</evidence>
<comment type="caution">
    <text evidence="1">The sequence shown here is derived from an EMBL/GenBank/DDBJ whole genome shotgun (WGS) entry which is preliminary data.</text>
</comment>
<dbReference type="AlphaFoldDB" id="A0A919T6S4"/>
<name>A0A919T6S4_9ACTN</name>
<gene>
    <name evidence="1" type="ORF">Ato02nite_005770</name>
</gene>
<dbReference type="EMBL" id="BOQN01000007">
    <property type="protein sequence ID" value="GIM88784.1"/>
    <property type="molecule type" value="Genomic_DNA"/>
</dbReference>
<sequence length="60" mass="6902">MPTTRRAFLRPERWARRVSCSLPGCATTTEENAMDLDDLDVDDRIEIYTPSTGTYWGYVT</sequence>
<dbReference type="Proteomes" id="UP000677082">
    <property type="component" value="Unassembled WGS sequence"/>
</dbReference>
<keyword evidence="2" id="KW-1185">Reference proteome</keyword>
<protein>
    <submittedName>
        <fullName evidence="1">Uncharacterized protein</fullName>
    </submittedName>
</protein>